<sequence length="145" mass="15755">MKRAFSVDELKQTAPRLAVERRAVRFQDVDAAGIVFYPRVLEYFSDAYMIALRERGIDLPALIAGGAIKLPLVHAEADYLLPLRFGDAIEVEVLAPKLGDTSFTVGYRVTTAGGIAAVGQTVHVCIDGARFVPCPLPDDLRRALG</sequence>
<dbReference type="Gene3D" id="3.10.129.10">
    <property type="entry name" value="Hotdog Thioesterase"/>
    <property type="match status" value="1"/>
</dbReference>
<gene>
    <name evidence="3" type="ORF">BE21_42740</name>
</gene>
<protein>
    <submittedName>
        <fullName evidence="3">Uncharacterized protein</fullName>
    </submittedName>
</protein>
<dbReference type="CDD" id="cd00586">
    <property type="entry name" value="4HBT"/>
    <property type="match status" value="1"/>
</dbReference>
<keyword evidence="2" id="KW-0378">Hydrolase</keyword>
<proteinExistence type="inferred from homology"/>
<accession>A0A150TK97</accession>
<dbReference type="SUPFAM" id="SSF54637">
    <property type="entry name" value="Thioesterase/thiol ester dehydrase-isomerase"/>
    <property type="match status" value="1"/>
</dbReference>
<reference evidence="3 4" key="1">
    <citation type="submission" date="2014-02" db="EMBL/GenBank/DDBJ databases">
        <title>The small core and large imbalanced accessory genome model reveals a collaborative survival strategy of Sorangium cellulosum strains in nature.</title>
        <authorList>
            <person name="Han K."/>
            <person name="Peng R."/>
            <person name="Blom J."/>
            <person name="Li Y.-Z."/>
        </authorList>
    </citation>
    <scope>NUCLEOTIDE SEQUENCE [LARGE SCALE GENOMIC DNA]</scope>
    <source>
        <strain evidence="3 4">So0007-03</strain>
    </source>
</reference>
<name>A0A150TK97_SORCE</name>
<dbReference type="EMBL" id="JEME01002169">
    <property type="protein sequence ID" value="KYG05132.1"/>
    <property type="molecule type" value="Genomic_DNA"/>
</dbReference>
<dbReference type="GO" id="GO:0047617">
    <property type="term" value="F:fatty acyl-CoA hydrolase activity"/>
    <property type="evidence" value="ECO:0007669"/>
    <property type="project" value="TreeGrafter"/>
</dbReference>
<dbReference type="Proteomes" id="UP000075502">
    <property type="component" value="Unassembled WGS sequence"/>
</dbReference>
<comment type="similarity">
    <text evidence="1">Belongs to the 4-hydroxybenzoyl-CoA thioesterase family.</text>
</comment>
<comment type="caution">
    <text evidence="3">The sequence shown here is derived from an EMBL/GenBank/DDBJ whole genome shotgun (WGS) entry which is preliminary data.</text>
</comment>
<evidence type="ECO:0000256" key="2">
    <source>
        <dbReference type="ARBA" id="ARBA00022801"/>
    </source>
</evidence>
<dbReference type="AlphaFoldDB" id="A0A150TK97"/>
<dbReference type="Pfam" id="PF13279">
    <property type="entry name" value="4HBT_2"/>
    <property type="match status" value="1"/>
</dbReference>
<evidence type="ECO:0000313" key="3">
    <source>
        <dbReference type="EMBL" id="KYG05132.1"/>
    </source>
</evidence>
<organism evidence="3 4">
    <name type="scientific">Sorangium cellulosum</name>
    <name type="common">Polyangium cellulosum</name>
    <dbReference type="NCBI Taxonomy" id="56"/>
    <lineage>
        <taxon>Bacteria</taxon>
        <taxon>Pseudomonadati</taxon>
        <taxon>Myxococcota</taxon>
        <taxon>Polyangia</taxon>
        <taxon>Polyangiales</taxon>
        <taxon>Polyangiaceae</taxon>
        <taxon>Sorangium</taxon>
    </lineage>
</organism>
<dbReference type="InterPro" id="IPR029069">
    <property type="entry name" value="HotDog_dom_sf"/>
</dbReference>
<dbReference type="PANTHER" id="PTHR31793:SF27">
    <property type="entry name" value="NOVEL THIOESTERASE SUPERFAMILY DOMAIN AND SAPOSIN A-TYPE DOMAIN CONTAINING PROTEIN (0610012H03RIK)"/>
    <property type="match status" value="1"/>
</dbReference>
<dbReference type="InterPro" id="IPR050563">
    <property type="entry name" value="4-hydroxybenzoyl-CoA_TE"/>
</dbReference>
<dbReference type="PANTHER" id="PTHR31793">
    <property type="entry name" value="4-HYDROXYBENZOYL-COA THIOESTERASE FAMILY MEMBER"/>
    <property type="match status" value="1"/>
</dbReference>
<evidence type="ECO:0000256" key="1">
    <source>
        <dbReference type="ARBA" id="ARBA00005953"/>
    </source>
</evidence>
<evidence type="ECO:0000313" key="4">
    <source>
        <dbReference type="Proteomes" id="UP000075502"/>
    </source>
</evidence>